<name>A0A0M0JQG8_9EUKA</name>
<evidence type="ECO:0000313" key="3">
    <source>
        <dbReference type="Proteomes" id="UP000037460"/>
    </source>
</evidence>
<dbReference type="EMBL" id="JWZX01002563">
    <property type="protein sequence ID" value="KOO28483.1"/>
    <property type="molecule type" value="Genomic_DNA"/>
</dbReference>
<sequence length="219" mass="25346">MLEARRMREVLELRLAERSKKEELEAEKLAAQRHALENTMRTYDVEAKEVETSLKRERSELQERLRNVERLNAVAELLNLPHSASIGEAWTVALADGMRSVVLERDGLREDVKSIKTEVERLRDEEKAARSIAAKEAKARATLDAELVRTRDELSRLSAVRTNSEAMAKELEAEKEKRVAHLQQLGVKRLRNQSIARAWSAWHGTWFEVTRKRRLMRQA</sequence>
<organism evidence="2 3">
    <name type="scientific">Chrysochromulina tobinii</name>
    <dbReference type="NCBI Taxonomy" id="1460289"/>
    <lineage>
        <taxon>Eukaryota</taxon>
        <taxon>Haptista</taxon>
        <taxon>Haptophyta</taxon>
        <taxon>Prymnesiophyceae</taxon>
        <taxon>Prymnesiales</taxon>
        <taxon>Chrysochromulinaceae</taxon>
        <taxon>Chrysochromulina</taxon>
    </lineage>
</organism>
<comment type="caution">
    <text evidence="2">The sequence shown here is derived from an EMBL/GenBank/DDBJ whole genome shotgun (WGS) entry which is preliminary data.</text>
</comment>
<gene>
    <name evidence="2" type="ORF">Ctob_008807</name>
</gene>
<evidence type="ECO:0000256" key="1">
    <source>
        <dbReference type="SAM" id="Coils"/>
    </source>
</evidence>
<proteinExistence type="predicted"/>
<accession>A0A0M0JQG8</accession>
<evidence type="ECO:0000313" key="2">
    <source>
        <dbReference type="EMBL" id="KOO28483.1"/>
    </source>
</evidence>
<protein>
    <submittedName>
        <fullName evidence="2">Uncharacterized protein</fullName>
    </submittedName>
</protein>
<feature type="coiled-coil region" evidence="1">
    <location>
        <begin position="7"/>
        <end position="78"/>
    </location>
</feature>
<keyword evidence="1" id="KW-0175">Coiled coil</keyword>
<keyword evidence="3" id="KW-1185">Reference proteome</keyword>
<dbReference type="AlphaFoldDB" id="A0A0M0JQG8"/>
<feature type="coiled-coil region" evidence="1">
    <location>
        <begin position="105"/>
        <end position="174"/>
    </location>
</feature>
<feature type="non-terminal residue" evidence="2">
    <location>
        <position position="219"/>
    </location>
</feature>
<reference evidence="3" key="1">
    <citation type="journal article" date="2015" name="PLoS Genet.">
        <title>Genome Sequence and Transcriptome Analyses of Chrysochromulina tobin: Metabolic Tools for Enhanced Algal Fitness in the Prominent Order Prymnesiales (Haptophyceae).</title>
        <authorList>
            <person name="Hovde B.T."/>
            <person name="Deodato C.R."/>
            <person name="Hunsperger H.M."/>
            <person name="Ryken S.A."/>
            <person name="Yost W."/>
            <person name="Jha R.K."/>
            <person name="Patterson J."/>
            <person name="Monnat R.J. Jr."/>
            <person name="Barlow S.B."/>
            <person name="Starkenburg S.R."/>
            <person name="Cattolico R.A."/>
        </authorList>
    </citation>
    <scope>NUCLEOTIDE SEQUENCE</scope>
    <source>
        <strain evidence="3">CCMP291</strain>
    </source>
</reference>
<dbReference type="Proteomes" id="UP000037460">
    <property type="component" value="Unassembled WGS sequence"/>
</dbReference>